<dbReference type="Proteomes" id="UP000799436">
    <property type="component" value="Unassembled WGS sequence"/>
</dbReference>
<sequence length="206" mass="22041">MFAGAAAIAVLGLYAAVPNTAWISMHDYSHVLLSTTRVQRAESDNSPPAGLAKILGPSPCASVCRKVQALCVPLGRGSTFLDALSTTPCSLHNSWPLPACLPAYDRFLDSANDPPSDAAGVCDDIVLAVQVLRLSGVCFYLPIHIIHPASIILLRTLPRPAAWHRRRHPTIDSQQEHSGLIVESCPASFPAASHQCAIRRPSTFCT</sequence>
<organism evidence="1 2">
    <name type="scientific">Teratosphaeria nubilosa</name>
    <dbReference type="NCBI Taxonomy" id="161662"/>
    <lineage>
        <taxon>Eukaryota</taxon>
        <taxon>Fungi</taxon>
        <taxon>Dikarya</taxon>
        <taxon>Ascomycota</taxon>
        <taxon>Pezizomycotina</taxon>
        <taxon>Dothideomycetes</taxon>
        <taxon>Dothideomycetidae</taxon>
        <taxon>Mycosphaerellales</taxon>
        <taxon>Teratosphaeriaceae</taxon>
        <taxon>Teratosphaeria</taxon>
    </lineage>
</organism>
<dbReference type="EMBL" id="ML995997">
    <property type="protein sequence ID" value="KAF2763610.1"/>
    <property type="molecule type" value="Genomic_DNA"/>
</dbReference>
<dbReference type="AlphaFoldDB" id="A0A6G1KT82"/>
<proteinExistence type="predicted"/>
<evidence type="ECO:0000313" key="1">
    <source>
        <dbReference type="EMBL" id="KAF2763610.1"/>
    </source>
</evidence>
<keyword evidence="2" id="KW-1185">Reference proteome</keyword>
<evidence type="ECO:0000313" key="2">
    <source>
        <dbReference type="Proteomes" id="UP000799436"/>
    </source>
</evidence>
<protein>
    <submittedName>
        <fullName evidence="1">Uncharacterized protein</fullName>
    </submittedName>
</protein>
<accession>A0A6G1KT82</accession>
<name>A0A6G1KT82_9PEZI</name>
<gene>
    <name evidence="1" type="ORF">EJ03DRAFT_68219</name>
</gene>
<reference evidence="1" key="1">
    <citation type="journal article" date="2020" name="Stud. Mycol.">
        <title>101 Dothideomycetes genomes: a test case for predicting lifestyles and emergence of pathogens.</title>
        <authorList>
            <person name="Haridas S."/>
            <person name="Albert R."/>
            <person name="Binder M."/>
            <person name="Bloem J."/>
            <person name="Labutti K."/>
            <person name="Salamov A."/>
            <person name="Andreopoulos B."/>
            <person name="Baker S."/>
            <person name="Barry K."/>
            <person name="Bills G."/>
            <person name="Bluhm B."/>
            <person name="Cannon C."/>
            <person name="Castanera R."/>
            <person name="Culley D."/>
            <person name="Daum C."/>
            <person name="Ezra D."/>
            <person name="Gonzalez J."/>
            <person name="Henrissat B."/>
            <person name="Kuo A."/>
            <person name="Liang C."/>
            <person name="Lipzen A."/>
            <person name="Lutzoni F."/>
            <person name="Magnuson J."/>
            <person name="Mondo S."/>
            <person name="Nolan M."/>
            <person name="Ohm R."/>
            <person name="Pangilinan J."/>
            <person name="Park H.-J."/>
            <person name="Ramirez L."/>
            <person name="Alfaro M."/>
            <person name="Sun H."/>
            <person name="Tritt A."/>
            <person name="Yoshinaga Y."/>
            <person name="Zwiers L.-H."/>
            <person name="Turgeon B."/>
            <person name="Goodwin S."/>
            <person name="Spatafora J."/>
            <person name="Crous P."/>
            <person name="Grigoriev I."/>
        </authorList>
    </citation>
    <scope>NUCLEOTIDE SEQUENCE</scope>
    <source>
        <strain evidence="1">CBS 116005</strain>
    </source>
</reference>